<name>A0A0E9SPD1_ANGAN</name>
<reference evidence="1" key="2">
    <citation type="journal article" date="2015" name="Fish Shellfish Immunol.">
        <title>Early steps in the European eel (Anguilla anguilla)-Vibrio vulnificus interaction in the gills: Role of the RtxA13 toxin.</title>
        <authorList>
            <person name="Callol A."/>
            <person name="Pajuelo D."/>
            <person name="Ebbesson L."/>
            <person name="Teles M."/>
            <person name="MacKenzie S."/>
            <person name="Amaro C."/>
        </authorList>
    </citation>
    <scope>NUCLEOTIDE SEQUENCE</scope>
</reference>
<proteinExistence type="predicted"/>
<accession>A0A0E9SPD1</accession>
<organism evidence="1">
    <name type="scientific">Anguilla anguilla</name>
    <name type="common">European freshwater eel</name>
    <name type="synonym">Muraena anguilla</name>
    <dbReference type="NCBI Taxonomy" id="7936"/>
    <lineage>
        <taxon>Eukaryota</taxon>
        <taxon>Metazoa</taxon>
        <taxon>Chordata</taxon>
        <taxon>Craniata</taxon>
        <taxon>Vertebrata</taxon>
        <taxon>Euteleostomi</taxon>
        <taxon>Actinopterygii</taxon>
        <taxon>Neopterygii</taxon>
        <taxon>Teleostei</taxon>
        <taxon>Anguilliformes</taxon>
        <taxon>Anguillidae</taxon>
        <taxon>Anguilla</taxon>
    </lineage>
</organism>
<dbReference type="AlphaFoldDB" id="A0A0E9SPD1"/>
<dbReference type="EMBL" id="GBXM01066052">
    <property type="protein sequence ID" value="JAH42525.1"/>
    <property type="molecule type" value="Transcribed_RNA"/>
</dbReference>
<reference evidence="1" key="1">
    <citation type="submission" date="2014-11" db="EMBL/GenBank/DDBJ databases">
        <authorList>
            <person name="Amaro Gonzalez C."/>
        </authorList>
    </citation>
    <scope>NUCLEOTIDE SEQUENCE</scope>
</reference>
<evidence type="ECO:0000313" key="1">
    <source>
        <dbReference type="EMBL" id="JAH42525.1"/>
    </source>
</evidence>
<sequence length="31" mass="3614">MVSTYEVRVGIGIPFVFRSSQTRKLNRMEIV</sequence>
<protein>
    <submittedName>
        <fullName evidence="1">Uncharacterized protein</fullName>
    </submittedName>
</protein>